<protein>
    <submittedName>
        <fullName evidence="1">DNA binding protein</fullName>
    </submittedName>
</protein>
<accession>A0A2P1JTS3</accession>
<evidence type="ECO:0000313" key="2">
    <source>
        <dbReference type="Proteomes" id="UP000240673"/>
    </source>
</evidence>
<name>A0A2P1JTS3_9CAUD</name>
<dbReference type="EMBL" id="MH001460">
    <property type="protein sequence ID" value="AVO22529.1"/>
    <property type="molecule type" value="Genomic_DNA"/>
</dbReference>
<sequence length="128" mass="14224">MSGYNRALVEQILPTVWDMDAAYGLKQEGAPDADMPKVKANPKQANTLYAHIADIKQAWKRTPLTVIERQSLVLRYGLDYGYDEIGSLRGVRKSAAQEATERAVGKVTAYLNGNKYIDGYDQLEDEAA</sequence>
<dbReference type="SUPFAM" id="SSF88659">
    <property type="entry name" value="Sigma3 and sigma4 domains of RNA polymerase sigma factors"/>
    <property type="match status" value="1"/>
</dbReference>
<organism evidence="1 2">
    <name type="scientific">Streptomyces phage Paedore</name>
    <dbReference type="NCBI Taxonomy" id="2108134"/>
    <lineage>
        <taxon>Viruses</taxon>
        <taxon>Duplodnaviria</taxon>
        <taxon>Heunggongvirae</taxon>
        <taxon>Uroviricota</taxon>
        <taxon>Caudoviricetes</taxon>
        <taxon>Arquatrovirinae</taxon>
        <taxon>Arequatrovirus</taxon>
        <taxon>Arequatrovirus paedore</taxon>
    </lineage>
</organism>
<dbReference type="InterPro" id="IPR013324">
    <property type="entry name" value="RNA_pol_sigma_r3/r4-like"/>
</dbReference>
<dbReference type="GeneID" id="64471849"/>
<evidence type="ECO:0000313" key="1">
    <source>
        <dbReference type="EMBL" id="AVO22529.1"/>
    </source>
</evidence>
<reference evidence="1 2" key="1">
    <citation type="submission" date="2018-02" db="EMBL/GenBank/DDBJ databases">
        <authorList>
            <person name="Zack K.M."/>
            <person name="Dedrick R.M."/>
            <person name="Ward M."/>
            <person name="Garlena R.A."/>
            <person name="Russell D.A."/>
            <person name="Pope W.H."/>
            <person name="Jacobs-Sera D."/>
            <person name="Hatfull G.F."/>
        </authorList>
    </citation>
    <scope>NUCLEOTIDE SEQUENCE [LARGE SCALE GENOMIC DNA]</scope>
</reference>
<keyword evidence="2" id="KW-1185">Reference proteome</keyword>
<proteinExistence type="predicted"/>
<dbReference type="KEGG" id="vg:64471849"/>
<dbReference type="RefSeq" id="YP_010055912.1">
    <property type="nucleotide sequence ID" value="NC_054671.1"/>
</dbReference>
<dbReference type="Proteomes" id="UP000240673">
    <property type="component" value="Segment"/>
</dbReference>
<gene>
    <name evidence="1" type="primary">46</name>
    <name evidence="1" type="ORF">PBI_PAEDORE_46</name>
</gene>